<gene>
    <name evidence="3" type="ORF">THSYN_05065</name>
</gene>
<dbReference type="InterPro" id="IPR029052">
    <property type="entry name" value="Metallo-depent_PP-like"/>
</dbReference>
<dbReference type="InterPro" id="IPR004843">
    <property type="entry name" value="Calcineurin-like_PHP"/>
</dbReference>
<accession>A0A2K8UGD2</accession>
<organism evidence="3 4">
    <name type="scientific">Candidatus Thiodictyon syntrophicum</name>
    <dbReference type="NCBI Taxonomy" id="1166950"/>
    <lineage>
        <taxon>Bacteria</taxon>
        <taxon>Pseudomonadati</taxon>
        <taxon>Pseudomonadota</taxon>
        <taxon>Gammaproteobacteria</taxon>
        <taxon>Chromatiales</taxon>
        <taxon>Chromatiaceae</taxon>
        <taxon>Thiodictyon</taxon>
    </lineage>
</organism>
<sequence length="524" mass="57716">MYWHIGGTAIRLRRVTPLSVKGSNNADIGRLRCKGRCAGFYTIGSAIRRAPWSCFRPRGSVGWTSAAQPTSGSACCGGLRRSPPALRCPPPPGSLARATSVSEQRRRIISMCEPVRLLHLSDLHFRGRTHWDSDPVLRALTGYIAAEVRGGLAPDLVVITGDLAFAGGKDEYAAARIWLERELWPALTRDPAAPLDRDRLLLVPGNHDADRGLVGKGVRFMQDGLLEERSQEAVADLLRDDHGRAGLLRRHDAYLVFYSEWLGADQPLPWWQSTFQIRGQRLHAAGLGSAWMACGDTDRGRLLLGRYQINQTVLHPDGEGAHWRLALLHHPWDYLAEFDTHEARQLIHLHRDLVLRGHLHEGEAALVRPADPARAYLELAAGCVYDGSRYPNAFQWIELSPQPRRVRVKFRTWNKGAWQVDRNQPGCPDGQADFPPDPTPPPSLATPADALILHPSSLIPHPSPFTPRRLSPLVAPPVRSSRTPGSGGPDATPHPAQPGLCPRHHARPARRGGAEPERAGRAAG</sequence>
<evidence type="ECO:0000259" key="2">
    <source>
        <dbReference type="Pfam" id="PF00149"/>
    </source>
</evidence>
<feature type="region of interest" description="Disordered" evidence="1">
    <location>
        <begin position="419"/>
        <end position="524"/>
    </location>
</feature>
<name>A0A2K8UGD2_9GAMM</name>
<dbReference type="EMBL" id="CP020370">
    <property type="protein sequence ID" value="AUB84653.1"/>
    <property type="molecule type" value="Genomic_DNA"/>
</dbReference>
<evidence type="ECO:0000256" key="1">
    <source>
        <dbReference type="SAM" id="MobiDB-lite"/>
    </source>
</evidence>
<dbReference type="KEGG" id="tsy:THSYN_05065"/>
<dbReference type="GO" id="GO:0016787">
    <property type="term" value="F:hydrolase activity"/>
    <property type="evidence" value="ECO:0007669"/>
    <property type="project" value="InterPro"/>
</dbReference>
<feature type="compositionally biased region" description="Low complexity" evidence="1">
    <location>
        <begin position="445"/>
        <end position="460"/>
    </location>
</feature>
<proteinExistence type="predicted"/>
<evidence type="ECO:0000313" key="3">
    <source>
        <dbReference type="EMBL" id="AUB84653.1"/>
    </source>
</evidence>
<feature type="compositionally biased region" description="Basic and acidic residues" evidence="1">
    <location>
        <begin position="512"/>
        <end position="524"/>
    </location>
</feature>
<reference evidence="3 4" key="1">
    <citation type="submission" date="2017-03" db="EMBL/GenBank/DDBJ databases">
        <title>Complete genome sequence of Candidatus 'Thiodictyon syntrophicum' sp. nov. strain Cad16T, a photolithoautotroph purple sulfur bacterium isolated from an alpine meromictic lake.</title>
        <authorList>
            <person name="Luedin S.M."/>
            <person name="Pothier J.F."/>
            <person name="Danza F."/>
            <person name="Storelli N."/>
            <person name="Wittwer M."/>
            <person name="Tonolla M."/>
        </authorList>
    </citation>
    <scope>NUCLEOTIDE SEQUENCE [LARGE SCALE GENOMIC DNA]</scope>
    <source>
        <strain evidence="3 4">Cad16T</strain>
    </source>
</reference>
<dbReference type="Pfam" id="PF00149">
    <property type="entry name" value="Metallophos"/>
    <property type="match status" value="1"/>
</dbReference>
<protein>
    <recommendedName>
        <fullName evidence="2">Calcineurin-like phosphoesterase domain-containing protein</fullName>
    </recommendedName>
</protein>
<feature type="compositionally biased region" description="Pro residues" evidence="1">
    <location>
        <begin position="435"/>
        <end position="444"/>
    </location>
</feature>
<keyword evidence="4" id="KW-1185">Reference proteome</keyword>
<evidence type="ECO:0000313" key="4">
    <source>
        <dbReference type="Proteomes" id="UP000232638"/>
    </source>
</evidence>
<dbReference type="Gene3D" id="3.60.21.10">
    <property type="match status" value="1"/>
</dbReference>
<dbReference type="AlphaFoldDB" id="A0A2K8UGD2"/>
<dbReference type="Proteomes" id="UP000232638">
    <property type="component" value="Chromosome"/>
</dbReference>
<dbReference type="SUPFAM" id="SSF56300">
    <property type="entry name" value="Metallo-dependent phosphatases"/>
    <property type="match status" value="1"/>
</dbReference>
<feature type="domain" description="Calcineurin-like phosphoesterase" evidence="2">
    <location>
        <begin position="116"/>
        <end position="361"/>
    </location>
</feature>